<dbReference type="AlphaFoldDB" id="A0A1G7QFE1"/>
<reference evidence="7" key="1">
    <citation type="submission" date="2016-10" db="EMBL/GenBank/DDBJ databases">
        <authorList>
            <person name="Varghese N."/>
            <person name="Submissions S."/>
        </authorList>
    </citation>
    <scope>NUCLEOTIDE SEQUENCE [LARGE SCALE GENOMIC DNA]</scope>
    <source>
        <strain evidence="7">KHC7</strain>
    </source>
</reference>
<dbReference type="OrthoDB" id="5456077at2"/>
<feature type="transmembrane region" description="Helical" evidence="5">
    <location>
        <begin position="227"/>
        <end position="247"/>
    </location>
</feature>
<evidence type="ECO:0000256" key="5">
    <source>
        <dbReference type="SAM" id="Phobius"/>
    </source>
</evidence>
<keyword evidence="3 5" id="KW-1133">Transmembrane helix</keyword>
<dbReference type="RefSeq" id="WP_092155046.1">
    <property type="nucleotide sequence ID" value="NZ_FNBX01000021.1"/>
</dbReference>
<evidence type="ECO:0000256" key="3">
    <source>
        <dbReference type="ARBA" id="ARBA00022989"/>
    </source>
</evidence>
<feature type="transmembrane region" description="Helical" evidence="5">
    <location>
        <begin position="259"/>
        <end position="281"/>
    </location>
</feature>
<dbReference type="InterPro" id="IPR002657">
    <property type="entry name" value="BilAc:Na_symport/Acr3"/>
</dbReference>
<keyword evidence="7" id="KW-1185">Reference proteome</keyword>
<dbReference type="EMBL" id="FNBX01000021">
    <property type="protein sequence ID" value="SDF97222.1"/>
    <property type="molecule type" value="Genomic_DNA"/>
</dbReference>
<gene>
    <name evidence="6" type="ORF">SAMN05192586_12118</name>
</gene>
<keyword evidence="2 5" id="KW-0812">Transmembrane</keyword>
<dbReference type="GO" id="GO:0016020">
    <property type="term" value="C:membrane"/>
    <property type="evidence" value="ECO:0007669"/>
    <property type="project" value="UniProtKB-SubCell"/>
</dbReference>
<evidence type="ECO:0000256" key="1">
    <source>
        <dbReference type="ARBA" id="ARBA00004141"/>
    </source>
</evidence>
<keyword evidence="4 5" id="KW-0472">Membrane</keyword>
<dbReference type="InterPro" id="IPR038770">
    <property type="entry name" value="Na+/solute_symporter_sf"/>
</dbReference>
<feature type="transmembrane region" description="Helical" evidence="5">
    <location>
        <begin position="67"/>
        <end position="85"/>
    </location>
</feature>
<dbReference type="STRING" id="571438.SAMN05192586_12118"/>
<feature type="transmembrane region" description="Helical" evidence="5">
    <location>
        <begin position="118"/>
        <end position="139"/>
    </location>
</feature>
<comment type="subcellular location">
    <subcellularLocation>
        <location evidence="1">Membrane</location>
        <topology evidence="1">Multi-pass membrane protein</topology>
    </subcellularLocation>
</comment>
<dbReference type="Proteomes" id="UP000199355">
    <property type="component" value="Unassembled WGS sequence"/>
</dbReference>
<evidence type="ECO:0000313" key="6">
    <source>
        <dbReference type="EMBL" id="SDF97222.1"/>
    </source>
</evidence>
<feature type="transmembrane region" description="Helical" evidence="5">
    <location>
        <begin position="36"/>
        <end position="55"/>
    </location>
</feature>
<feature type="transmembrane region" description="Helical" evidence="5">
    <location>
        <begin position="287"/>
        <end position="305"/>
    </location>
</feature>
<protein>
    <submittedName>
        <fullName evidence="6">Bile acid:Na+ symporter, BASS family</fullName>
    </submittedName>
</protein>
<accession>A0A1G7QFE1</accession>
<feature type="transmembrane region" description="Helical" evidence="5">
    <location>
        <begin position="159"/>
        <end position="180"/>
    </location>
</feature>
<feature type="transmembrane region" description="Helical" evidence="5">
    <location>
        <begin position="91"/>
        <end position="111"/>
    </location>
</feature>
<evidence type="ECO:0000313" key="7">
    <source>
        <dbReference type="Proteomes" id="UP000199355"/>
    </source>
</evidence>
<feature type="transmembrane region" description="Helical" evidence="5">
    <location>
        <begin position="201"/>
        <end position="221"/>
    </location>
</feature>
<organism evidence="6 7">
    <name type="scientific">Desulfovibrio legallii</name>
    <dbReference type="NCBI Taxonomy" id="571438"/>
    <lineage>
        <taxon>Bacteria</taxon>
        <taxon>Pseudomonadati</taxon>
        <taxon>Thermodesulfobacteriota</taxon>
        <taxon>Desulfovibrionia</taxon>
        <taxon>Desulfovibrionales</taxon>
        <taxon>Desulfovibrionaceae</taxon>
        <taxon>Desulfovibrio</taxon>
    </lineage>
</organism>
<dbReference type="Gene3D" id="1.20.1530.20">
    <property type="match status" value="1"/>
</dbReference>
<name>A0A1G7QFE1_9BACT</name>
<proteinExistence type="predicted"/>
<evidence type="ECO:0000256" key="2">
    <source>
        <dbReference type="ARBA" id="ARBA00022692"/>
    </source>
</evidence>
<dbReference type="Pfam" id="PF01758">
    <property type="entry name" value="SBF"/>
    <property type="match status" value="1"/>
</dbReference>
<sequence length="314" mass="33552">MNPQDIIMVTASLASMAAGVALPGLAEPLAAMPRTTLIFMLYMSFLAVGLEDLQAQLRTMKGPLCRLTVYRLVLLALVCFAVFRICMPQFALGALLLGAAPVGVMAAVFSLMLGGNTALILVGNIATSLLLPLTLPLLLSGTDAGLRLLGLAPLAMPEHLHLGKMSFSLALTILLPFAAAHLTRVHLHRLRTALLNAQFPLLTGAVVVSNCAIFSAYSGLLRQSPAFMLRALLAACLLCLLMTLAALPLTRGMPRQLKLAFLISCGVINNVLLMIVCMEFFSATEALMAAAYLVPLYILLFYYRLCSRKPPLGA</sequence>
<evidence type="ECO:0000256" key="4">
    <source>
        <dbReference type="ARBA" id="ARBA00023136"/>
    </source>
</evidence>